<evidence type="ECO:0000256" key="1">
    <source>
        <dbReference type="SAM" id="SignalP"/>
    </source>
</evidence>
<proteinExistence type="predicted"/>
<sequence>MPTRLSRPILWAAAALGASALSPLCGQALAAQATAGALKDYKDWVVGCDNARACVAIGMTSDDSSLSGYLRIARDGAADAVPAVSFVVYPPDDATAKPKVPTVRLSLDAHKEGGLPTGALPLEANGDLYRLTLPASAVPDLLAALRSAKKITINLYDGNKKLSSQVVSLAGSAAALLQMDDTQKRIGTVTALVKKGDAGADTIPPVPALPVVTSLPVAEMADPLPKAPKSAAKPSSDCMEGTSPYVAFSLPGGASLWGACASTGAYNFAYDFRLFVDGKPGQKWSSQVPGVKPDDPTWLWNAYVDDTSKTLNSAFKGRGLGDCGDFTEWAFDGKGFVALTYQAMDNCRGVMPDDWPVLYRAQKG</sequence>
<dbReference type="EMBL" id="FQUP01000001">
    <property type="protein sequence ID" value="SHE74484.1"/>
    <property type="molecule type" value="Genomic_DNA"/>
</dbReference>
<protein>
    <recommendedName>
        <fullName evidence="4">Invasion protein IalB, involved in pathogenesis</fullName>
    </recommendedName>
</protein>
<name>A0A1M4VZL3_9HYPH</name>
<evidence type="ECO:0000313" key="3">
    <source>
        <dbReference type="Proteomes" id="UP000184485"/>
    </source>
</evidence>
<dbReference type="OrthoDB" id="330924at2"/>
<reference evidence="2 3" key="1">
    <citation type="submission" date="2016-11" db="EMBL/GenBank/DDBJ databases">
        <authorList>
            <person name="Jaros S."/>
            <person name="Januszkiewicz K."/>
            <person name="Wedrychowicz H."/>
        </authorList>
    </citation>
    <scope>NUCLEOTIDE SEQUENCE [LARGE SCALE GENOMIC DNA]</scope>
    <source>
        <strain evidence="2 3">DSM 19436</strain>
    </source>
</reference>
<feature type="chain" id="PRO_5012544684" description="Invasion protein IalB, involved in pathogenesis" evidence="1">
    <location>
        <begin position="31"/>
        <end position="364"/>
    </location>
</feature>
<dbReference type="AlphaFoldDB" id="A0A1M4VZL3"/>
<dbReference type="Pfam" id="PF06674">
    <property type="entry name" value="DUF1176"/>
    <property type="match status" value="1"/>
</dbReference>
<gene>
    <name evidence="2" type="ORF">SAMN02745157_0838</name>
</gene>
<dbReference type="InterPro" id="IPR009560">
    <property type="entry name" value="DUF1176"/>
</dbReference>
<keyword evidence="1" id="KW-0732">Signal</keyword>
<dbReference type="Proteomes" id="UP000184485">
    <property type="component" value="Unassembled WGS sequence"/>
</dbReference>
<accession>A0A1M4VZL3</accession>
<evidence type="ECO:0000313" key="2">
    <source>
        <dbReference type="EMBL" id="SHE74484.1"/>
    </source>
</evidence>
<dbReference type="STRING" id="1122133.SAMN02745157_0838"/>
<keyword evidence="3" id="KW-1185">Reference proteome</keyword>
<dbReference type="RefSeq" id="WP_073051497.1">
    <property type="nucleotide sequence ID" value="NZ_FQUP01000001.1"/>
</dbReference>
<organism evidence="2 3">
    <name type="scientific">Kaistia soli DSM 19436</name>
    <dbReference type="NCBI Taxonomy" id="1122133"/>
    <lineage>
        <taxon>Bacteria</taxon>
        <taxon>Pseudomonadati</taxon>
        <taxon>Pseudomonadota</taxon>
        <taxon>Alphaproteobacteria</taxon>
        <taxon>Hyphomicrobiales</taxon>
        <taxon>Kaistiaceae</taxon>
        <taxon>Kaistia</taxon>
    </lineage>
</organism>
<evidence type="ECO:0008006" key="4">
    <source>
        <dbReference type="Google" id="ProtNLM"/>
    </source>
</evidence>
<feature type="signal peptide" evidence="1">
    <location>
        <begin position="1"/>
        <end position="30"/>
    </location>
</feature>